<dbReference type="EMBL" id="CM004397">
    <property type="protein sequence ID" value="OAY38013.1"/>
    <property type="molecule type" value="Genomic_DNA"/>
</dbReference>
<proteinExistence type="predicted"/>
<accession>A0A2C9V2M5</accession>
<evidence type="ECO:0000313" key="2">
    <source>
        <dbReference type="EMBL" id="OAY38013.1"/>
    </source>
</evidence>
<keyword evidence="1" id="KW-0812">Transmembrane</keyword>
<organism evidence="2">
    <name type="scientific">Manihot esculenta</name>
    <name type="common">Cassava</name>
    <name type="synonym">Jatropha manihot</name>
    <dbReference type="NCBI Taxonomy" id="3983"/>
    <lineage>
        <taxon>Eukaryota</taxon>
        <taxon>Viridiplantae</taxon>
        <taxon>Streptophyta</taxon>
        <taxon>Embryophyta</taxon>
        <taxon>Tracheophyta</taxon>
        <taxon>Spermatophyta</taxon>
        <taxon>Magnoliopsida</taxon>
        <taxon>eudicotyledons</taxon>
        <taxon>Gunneridae</taxon>
        <taxon>Pentapetalae</taxon>
        <taxon>rosids</taxon>
        <taxon>fabids</taxon>
        <taxon>Malpighiales</taxon>
        <taxon>Euphorbiaceae</taxon>
        <taxon>Crotonoideae</taxon>
        <taxon>Manihoteae</taxon>
        <taxon>Manihot</taxon>
    </lineage>
</organism>
<dbReference type="AlphaFoldDB" id="A0A2C9V2M5"/>
<keyword evidence="1" id="KW-1133">Transmembrane helix</keyword>
<sequence>MTRTNREMVQIFFLPSSDLLILLLLISVFWSLAIDGFISPFLHRCNISLLLSSMLKLTFERFCSRCMNFTTTAAAFLFLTL</sequence>
<gene>
    <name evidence="2" type="ORF">MANES_11G145600</name>
</gene>
<keyword evidence="1" id="KW-0472">Membrane</keyword>
<reference evidence="2" key="1">
    <citation type="submission" date="2016-02" db="EMBL/GenBank/DDBJ databases">
        <title>WGS assembly of Manihot esculenta.</title>
        <authorList>
            <person name="Bredeson J.V."/>
            <person name="Prochnik S.E."/>
            <person name="Lyons J.B."/>
            <person name="Schmutz J."/>
            <person name="Grimwood J."/>
            <person name="Vrebalov J."/>
            <person name="Bart R.S."/>
            <person name="Amuge T."/>
            <person name="Ferguson M.E."/>
            <person name="Green R."/>
            <person name="Putnam N."/>
            <person name="Stites J."/>
            <person name="Rounsley S."/>
            <person name="Rokhsar D.S."/>
        </authorList>
    </citation>
    <scope>NUCLEOTIDE SEQUENCE [LARGE SCALE GENOMIC DNA]</scope>
    <source>
        <tissue evidence="2">Leaf</tissue>
    </source>
</reference>
<feature type="transmembrane region" description="Helical" evidence="1">
    <location>
        <begin position="20"/>
        <end position="42"/>
    </location>
</feature>
<protein>
    <submittedName>
        <fullName evidence="2">Uncharacterized protein</fullName>
    </submittedName>
</protein>
<name>A0A2C9V2M5_MANES</name>
<evidence type="ECO:0000256" key="1">
    <source>
        <dbReference type="SAM" id="Phobius"/>
    </source>
</evidence>